<dbReference type="EMBL" id="JBBPBK010000006">
    <property type="protein sequence ID" value="KAK9282954.1"/>
    <property type="molecule type" value="Genomic_DNA"/>
</dbReference>
<dbReference type="GO" id="GO:0000488">
    <property type="term" value="P:maturation of LSU-rRNA from tetracistronic rRNA transcript (SSU-rRNA, LSU-rRNA, 4.5S-rRNA, 5S-rRNA)"/>
    <property type="evidence" value="ECO:0007669"/>
    <property type="project" value="TreeGrafter"/>
</dbReference>
<keyword evidence="5" id="KW-1133">Transmembrane helix</keyword>
<evidence type="ECO:0000256" key="1">
    <source>
        <dbReference type="ARBA" id="ARBA00008348"/>
    </source>
</evidence>
<keyword evidence="2" id="KW-0413">Isomerase</keyword>
<evidence type="ECO:0000256" key="2">
    <source>
        <dbReference type="ARBA" id="ARBA00023235"/>
    </source>
</evidence>
<organism evidence="8 9">
    <name type="scientific">Liquidambar formosana</name>
    <name type="common">Formosan gum</name>
    <dbReference type="NCBI Taxonomy" id="63359"/>
    <lineage>
        <taxon>Eukaryota</taxon>
        <taxon>Viridiplantae</taxon>
        <taxon>Streptophyta</taxon>
        <taxon>Embryophyta</taxon>
        <taxon>Tracheophyta</taxon>
        <taxon>Spermatophyta</taxon>
        <taxon>Magnoliopsida</taxon>
        <taxon>eudicotyledons</taxon>
        <taxon>Gunneridae</taxon>
        <taxon>Pentapetalae</taxon>
        <taxon>Saxifragales</taxon>
        <taxon>Altingiaceae</taxon>
        <taxon>Liquidambar</taxon>
    </lineage>
</organism>
<dbReference type="SUPFAM" id="SSF55120">
    <property type="entry name" value="Pseudouridine synthase"/>
    <property type="match status" value="1"/>
</dbReference>
<dbReference type="Pfam" id="PF00849">
    <property type="entry name" value="PseudoU_synth_2"/>
    <property type="match status" value="1"/>
</dbReference>
<dbReference type="PROSITE" id="PS50889">
    <property type="entry name" value="S4"/>
    <property type="match status" value="1"/>
</dbReference>
<feature type="region of interest" description="Disordered" evidence="4">
    <location>
        <begin position="26"/>
        <end position="94"/>
    </location>
</feature>
<evidence type="ECO:0000313" key="9">
    <source>
        <dbReference type="Proteomes" id="UP001415857"/>
    </source>
</evidence>
<protein>
    <recommendedName>
        <fullName evidence="7">RNA-binding S4 domain-containing protein</fullName>
    </recommendedName>
</protein>
<dbReference type="FunFam" id="3.30.70.580:FF:000013">
    <property type="entry name" value="Ribosomal large subunit pseudouridine synthase B"/>
    <property type="match status" value="1"/>
</dbReference>
<evidence type="ECO:0000256" key="6">
    <source>
        <dbReference type="SAM" id="SignalP"/>
    </source>
</evidence>
<dbReference type="GO" id="GO:0009507">
    <property type="term" value="C:chloroplast"/>
    <property type="evidence" value="ECO:0007669"/>
    <property type="project" value="TreeGrafter"/>
</dbReference>
<dbReference type="SUPFAM" id="SSF55174">
    <property type="entry name" value="Alpha-L RNA-binding motif"/>
    <property type="match status" value="1"/>
</dbReference>
<keyword evidence="5" id="KW-0472">Membrane</keyword>
<dbReference type="InterPro" id="IPR006145">
    <property type="entry name" value="PsdUridine_synth_RsuA/RluA"/>
</dbReference>
<feature type="compositionally biased region" description="Low complexity" evidence="4">
    <location>
        <begin position="33"/>
        <end position="53"/>
    </location>
</feature>
<reference evidence="8 9" key="1">
    <citation type="journal article" date="2024" name="Plant J.">
        <title>Genome sequences and population genomics reveal climatic adaptation and genomic divergence between two closely related sweetgum species.</title>
        <authorList>
            <person name="Xu W.Q."/>
            <person name="Ren C.Q."/>
            <person name="Zhang X.Y."/>
            <person name="Comes H.P."/>
            <person name="Liu X.H."/>
            <person name="Li Y.G."/>
            <person name="Kettle C.J."/>
            <person name="Jalonen R."/>
            <person name="Gaisberger H."/>
            <person name="Ma Y.Z."/>
            <person name="Qiu Y.X."/>
        </authorList>
    </citation>
    <scope>NUCLEOTIDE SEQUENCE [LARGE SCALE GENOMIC DNA]</scope>
    <source>
        <strain evidence="8">Hangzhou</strain>
    </source>
</reference>
<dbReference type="AlphaFoldDB" id="A0AAP0WWV0"/>
<evidence type="ECO:0000256" key="3">
    <source>
        <dbReference type="PROSITE-ProRule" id="PRU00182"/>
    </source>
</evidence>
<dbReference type="InterPro" id="IPR020094">
    <property type="entry name" value="TruA/RsuA/RluB/E/F_N"/>
</dbReference>
<dbReference type="Gene3D" id="3.30.70.580">
    <property type="entry name" value="Pseudouridine synthase I, catalytic domain, N-terminal subdomain"/>
    <property type="match status" value="1"/>
</dbReference>
<dbReference type="InterPro" id="IPR020103">
    <property type="entry name" value="PsdUridine_synth_cat_dom_sf"/>
</dbReference>
<feature type="compositionally biased region" description="Polar residues" evidence="4">
    <location>
        <begin position="54"/>
        <end position="68"/>
    </location>
</feature>
<feature type="chain" id="PRO_5042880076" description="RNA-binding S4 domain-containing protein" evidence="6">
    <location>
        <begin position="20"/>
        <end position="411"/>
    </location>
</feature>
<feature type="transmembrane region" description="Helical" evidence="5">
    <location>
        <begin position="382"/>
        <end position="400"/>
    </location>
</feature>
<dbReference type="FunFam" id="3.10.290.10:FF:000003">
    <property type="entry name" value="Pseudouridine synthase"/>
    <property type="match status" value="1"/>
</dbReference>
<dbReference type="PROSITE" id="PS01149">
    <property type="entry name" value="PSI_RSU"/>
    <property type="match status" value="1"/>
</dbReference>
<dbReference type="PANTHER" id="PTHR47683">
    <property type="entry name" value="PSEUDOURIDINE SYNTHASE FAMILY PROTEIN-RELATED"/>
    <property type="match status" value="1"/>
</dbReference>
<dbReference type="InterPro" id="IPR036986">
    <property type="entry name" value="S4_RNA-bd_sf"/>
</dbReference>
<dbReference type="Gene3D" id="3.30.70.1560">
    <property type="entry name" value="Alpha-L RNA-binding motif"/>
    <property type="match status" value="1"/>
</dbReference>
<comment type="similarity">
    <text evidence="1">Belongs to the pseudouridine synthase RsuA family.</text>
</comment>
<dbReference type="InterPro" id="IPR042092">
    <property type="entry name" value="PsdUridine_s_RsuA/RluB/E/F_cat"/>
</dbReference>
<dbReference type="Pfam" id="PF01479">
    <property type="entry name" value="S4"/>
    <property type="match status" value="1"/>
</dbReference>
<proteinExistence type="inferred from homology"/>
<dbReference type="Gene3D" id="3.10.290.10">
    <property type="entry name" value="RNA-binding S4 domain"/>
    <property type="match status" value="1"/>
</dbReference>
<keyword evidence="5" id="KW-0812">Transmembrane</keyword>
<name>A0AAP0WWV0_LIQFO</name>
<evidence type="ECO:0000313" key="8">
    <source>
        <dbReference type="EMBL" id="KAK9282954.1"/>
    </source>
</evidence>
<dbReference type="InterPro" id="IPR050343">
    <property type="entry name" value="RsuA_PseudoU_synthase"/>
</dbReference>
<evidence type="ECO:0000256" key="4">
    <source>
        <dbReference type="SAM" id="MobiDB-lite"/>
    </source>
</evidence>
<keyword evidence="3" id="KW-0694">RNA-binding</keyword>
<dbReference type="GO" id="GO:0032544">
    <property type="term" value="P:plastid translation"/>
    <property type="evidence" value="ECO:0007669"/>
    <property type="project" value="TreeGrafter"/>
</dbReference>
<dbReference type="InterPro" id="IPR002942">
    <property type="entry name" value="S4_RNA-bd"/>
</dbReference>
<feature type="domain" description="RNA-binding S4" evidence="7">
    <location>
        <begin position="173"/>
        <end position="232"/>
    </location>
</feature>
<dbReference type="PANTHER" id="PTHR47683:SF2">
    <property type="entry name" value="RNA-BINDING S4 DOMAIN-CONTAINING PROTEIN"/>
    <property type="match status" value="1"/>
</dbReference>
<sequence>MAAVAAAMAALSSLHLSSSLLSKPAFSHTRPSLRTLPRTAALTTRPTTTATTTNVSSSSDTEFNITFAPSSKPQTPTPKKPSSDSLNQEPTHLPQSGPLFIPWIVRDEKGNLTLQSHPPARLLHAMANANTAEKKKKKDKAEKKVAAAAAAVEPKYSKAARRFYNQNFREPPQRLSKVLAAAGVASRRSSEELIFEGRVTVNGSVCNTPQTRVDPARDIIYVNGNRLPKKLPPKVYFALNKPKGYICSSGDKESKSVMCLFDDYLKSWEKRNSGLPKPRLFTVGRLDVATTGLIIVTNDGDFSQRLAHPSSKLSKEYIATIDGVVNKRHLLAISAGTVIDGIQCTPDSVELLPKQLDISRPRLRIVVHEGRNHEVRELVKNAGLMVALFFVLFFIFMRAFSDARITLCFLS</sequence>
<dbReference type="InterPro" id="IPR018496">
    <property type="entry name" value="PsdUridine_synth_RsuA/RluB_CS"/>
</dbReference>
<dbReference type="SMART" id="SM00363">
    <property type="entry name" value="S4"/>
    <property type="match status" value="1"/>
</dbReference>
<keyword evidence="6" id="KW-0732">Signal</keyword>
<evidence type="ECO:0000256" key="5">
    <source>
        <dbReference type="SAM" id="Phobius"/>
    </source>
</evidence>
<keyword evidence="9" id="KW-1185">Reference proteome</keyword>
<dbReference type="GO" id="GO:0001522">
    <property type="term" value="P:pseudouridine synthesis"/>
    <property type="evidence" value="ECO:0007669"/>
    <property type="project" value="InterPro"/>
</dbReference>
<evidence type="ECO:0000259" key="7">
    <source>
        <dbReference type="SMART" id="SM00363"/>
    </source>
</evidence>
<dbReference type="GO" id="GO:0000489">
    <property type="term" value="P:maturation of SSU-rRNA from tetracistronic rRNA transcript (SSU-rRNA, LSU-rRNA, 4.5S-rRNA, 5S-rRNA)"/>
    <property type="evidence" value="ECO:0007669"/>
    <property type="project" value="TreeGrafter"/>
</dbReference>
<comment type="caution">
    <text evidence="8">The sequence shown here is derived from an EMBL/GenBank/DDBJ whole genome shotgun (WGS) entry which is preliminary data.</text>
</comment>
<dbReference type="CDD" id="cd00165">
    <property type="entry name" value="S4"/>
    <property type="match status" value="1"/>
</dbReference>
<dbReference type="GO" id="GO:0003723">
    <property type="term" value="F:RNA binding"/>
    <property type="evidence" value="ECO:0007669"/>
    <property type="project" value="UniProtKB-KW"/>
</dbReference>
<dbReference type="GO" id="GO:0009982">
    <property type="term" value="F:pseudouridine synthase activity"/>
    <property type="evidence" value="ECO:0007669"/>
    <property type="project" value="InterPro"/>
</dbReference>
<dbReference type="Proteomes" id="UP001415857">
    <property type="component" value="Unassembled WGS sequence"/>
</dbReference>
<feature type="signal peptide" evidence="6">
    <location>
        <begin position="1"/>
        <end position="19"/>
    </location>
</feature>
<gene>
    <name evidence="8" type="ORF">L1049_011179</name>
</gene>
<accession>A0AAP0WWV0</accession>